<proteinExistence type="predicted"/>
<evidence type="ECO:0000313" key="3">
    <source>
        <dbReference type="Proteomes" id="UP000523007"/>
    </source>
</evidence>
<protein>
    <submittedName>
        <fullName evidence="2">Uncharacterized protein</fullName>
    </submittedName>
</protein>
<accession>A0A7W7W652</accession>
<keyword evidence="3" id="KW-1185">Reference proteome</keyword>
<comment type="caution">
    <text evidence="2">The sequence shown here is derived from an EMBL/GenBank/DDBJ whole genome shotgun (WGS) entry which is preliminary data.</text>
</comment>
<name>A0A7W7W652_9ACTN</name>
<evidence type="ECO:0000256" key="1">
    <source>
        <dbReference type="SAM" id="MobiDB-lite"/>
    </source>
</evidence>
<evidence type="ECO:0000313" key="2">
    <source>
        <dbReference type="EMBL" id="MBB4935443.1"/>
    </source>
</evidence>
<gene>
    <name evidence="2" type="ORF">F4561_006337</name>
</gene>
<dbReference type="EMBL" id="JACHJT010000002">
    <property type="protein sequence ID" value="MBB4935443.1"/>
    <property type="molecule type" value="Genomic_DNA"/>
</dbReference>
<reference evidence="2 3" key="1">
    <citation type="submission" date="2020-08" db="EMBL/GenBank/DDBJ databases">
        <title>Sequencing the genomes of 1000 actinobacteria strains.</title>
        <authorList>
            <person name="Klenk H.-P."/>
        </authorList>
    </citation>
    <scope>NUCLEOTIDE SEQUENCE [LARGE SCALE GENOMIC DNA]</scope>
    <source>
        <strain evidence="2 3">DSM 102030</strain>
    </source>
</reference>
<sequence>MHAGGQVEQFEFGGTLDLRFQPGLGPPGTGLQQCAAGGRTSDQQQ</sequence>
<dbReference type="Proteomes" id="UP000523007">
    <property type="component" value="Unassembled WGS sequence"/>
</dbReference>
<feature type="region of interest" description="Disordered" evidence="1">
    <location>
        <begin position="18"/>
        <end position="45"/>
    </location>
</feature>
<organism evidence="2 3">
    <name type="scientific">Lipingzhangella halophila</name>
    <dbReference type="NCBI Taxonomy" id="1783352"/>
    <lineage>
        <taxon>Bacteria</taxon>
        <taxon>Bacillati</taxon>
        <taxon>Actinomycetota</taxon>
        <taxon>Actinomycetes</taxon>
        <taxon>Streptosporangiales</taxon>
        <taxon>Nocardiopsidaceae</taxon>
        <taxon>Lipingzhangella</taxon>
    </lineage>
</organism>
<dbReference type="RefSeq" id="WP_184585167.1">
    <property type="nucleotide sequence ID" value="NZ_JACHJT010000002.1"/>
</dbReference>
<dbReference type="AlphaFoldDB" id="A0A7W7W652"/>